<dbReference type="SUPFAM" id="SSF55785">
    <property type="entry name" value="PYP-like sensor domain (PAS domain)"/>
    <property type="match status" value="1"/>
</dbReference>
<dbReference type="Proteomes" id="UP000287361">
    <property type="component" value="Unassembled WGS sequence"/>
</dbReference>
<dbReference type="EMBL" id="BHVZ01000014">
    <property type="protein sequence ID" value="GCB30512.1"/>
    <property type="molecule type" value="Genomic_DNA"/>
</dbReference>
<gene>
    <name evidence="4" type="ORF">KGMB03357_21730</name>
</gene>
<dbReference type="GO" id="GO:0006355">
    <property type="term" value="P:regulation of DNA-templated transcription"/>
    <property type="evidence" value="ECO:0007669"/>
    <property type="project" value="InterPro"/>
</dbReference>
<feature type="domain" description="Sigma-54 factor interaction" evidence="3">
    <location>
        <begin position="124"/>
        <end position="254"/>
    </location>
</feature>
<dbReference type="InterPro" id="IPR002078">
    <property type="entry name" value="Sigma_54_int"/>
</dbReference>
<keyword evidence="1" id="KW-0547">Nucleotide-binding</keyword>
<evidence type="ECO:0000259" key="3">
    <source>
        <dbReference type="PROSITE" id="PS50045"/>
    </source>
</evidence>
<evidence type="ECO:0000256" key="2">
    <source>
        <dbReference type="ARBA" id="ARBA00022840"/>
    </source>
</evidence>
<reference evidence="4 5" key="1">
    <citation type="submission" date="2018-10" db="EMBL/GenBank/DDBJ databases">
        <title>Draft Genome Sequence of Anaerotignum sp. KCTC 15736.</title>
        <authorList>
            <person name="Choi S.H."/>
            <person name="Kim J.S."/>
            <person name="Kang S.W."/>
            <person name="Lee J.S."/>
            <person name="Park S.H."/>
        </authorList>
    </citation>
    <scope>NUCLEOTIDE SEQUENCE [LARGE SCALE GENOMIC DNA]</scope>
    <source>
        <strain evidence="4 5">KCTC 15736</strain>
    </source>
</reference>
<dbReference type="Pfam" id="PF00158">
    <property type="entry name" value="Sigma54_activat"/>
    <property type="match status" value="1"/>
</dbReference>
<sequence>MITDINEQYCQYLKTTREYAIGRSIAEIIPNTKMIDIVNYAYQEEGAILRLSEKSDDDSDRIFLVNRSAVYDENHNVIAGVAQVKFRLQTLDSAKKLMRKYSEYEFYREEYRSRNSSQYSFDKIVGNSPRFAEVKKAGYKAAKTMFPVLLTGETGTGKEVFANAIHNNGEQREKPMVSINCAAIPNELLESELFGYEEGAFTGAKKGGKKGKFELASGGTLFLDEIGDMPLGMQAKLLRVLQEKEISKYELQKR</sequence>
<dbReference type="PANTHER" id="PTHR32071">
    <property type="entry name" value="TRANSCRIPTIONAL REGULATORY PROTEIN"/>
    <property type="match status" value="1"/>
</dbReference>
<dbReference type="Gene3D" id="3.30.450.20">
    <property type="entry name" value="PAS domain"/>
    <property type="match status" value="1"/>
</dbReference>
<dbReference type="AlphaFoldDB" id="A0A401LG66"/>
<comment type="caution">
    <text evidence="4">The sequence shown here is derived from an EMBL/GenBank/DDBJ whole genome shotgun (WGS) entry which is preliminary data.</text>
</comment>
<dbReference type="PANTHER" id="PTHR32071:SF99">
    <property type="entry name" value="TRANSCRIPTIONAL REGULATORY PROTEIN"/>
    <property type="match status" value="1"/>
</dbReference>
<dbReference type="PROSITE" id="PS50045">
    <property type="entry name" value="SIGMA54_INTERACT_4"/>
    <property type="match status" value="1"/>
</dbReference>
<dbReference type="Gene3D" id="3.40.50.300">
    <property type="entry name" value="P-loop containing nucleotide triphosphate hydrolases"/>
    <property type="match status" value="1"/>
</dbReference>
<protein>
    <recommendedName>
        <fullName evidence="3">Sigma-54 factor interaction domain-containing protein</fullName>
    </recommendedName>
</protein>
<dbReference type="PROSITE" id="PS00676">
    <property type="entry name" value="SIGMA54_INTERACT_2"/>
    <property type="match status" value="1"/>
</dbReference>
<dbReference type="InterPro" id="IPR025662">
    <property type="entry name" value="Sigma_54_int_dom_ATP-bd_1"/>
</dbReference>
<dbReference type="InterPro" id="IPR027417">
    <property type="entry name" value="P-loop_NTPase"/>
</dbReference>
<name>A0A401LG66_9FIRM</name>
<dbReference type="PROSITE" id="PS00675">
    <property type="entry name" value="SIGMA54_INTERACT_1"/>
    <property type="match status" value="1"/>
</dbReference>
<keyword evidence="5" id="KW-1185">Reference proteome</keyword>
<dbReference type="InterPro" id="IPR025943">
    <property type="entry name" value="Sigma_54_int_dom_ATP-bd_2"/>
</dbReference>
<proteinExistence type="predicted"/>
<accession>A0A401LG66</accession>
<keyword evidence="2" id="KW-0067">ATP-binding</keyword>
<organism evidence="4 5">
    <name type="scientific">Anaerotignum faecicola</name>
    <dbReference type="NCBI Taxonomy" id="2358141"/>
    <lineage>
        <taxon>Bacteria</taxon>
        <taxon>Bacillati</taxon>
        <taxon>Bacillota</taxon>
        <taxon>Clostridia</taxon>
        <taxon>Lachnospirales</taxon>
        <taxon>Anaerotignaceae</taxon>
        <taxon>Anaerotignum</taxon>
    </lineage>
</organism>
<dbReference type="CDD" id="cd00009">
    <property type="entry name" value="AAA"/>
    <property type="match status" value="1"/>
</dbReference>
<evidence type="ECO:0000313" key="5">
    <source>
        <dbReference type="Proteomes" id="UP000287361"/>
    </source>
</evidence>
<dbReference type="SUPFAM" id="SSF52540">
    <property type="entry name" value="P-loop containing nucleoside triphosphate hydrolases"/>
    <property type="match status" value="1"/>
</dbReference>
<evidence type="ECO:0000313" key="4">
    <source>
        <dbReference type="EMBL" id="GCB30512.1"/>
    </source>
</evidence>
<dbReference type="GO" id="GO:0005524">
    <property type="term" value="F:ATP binding"/>
    <property type="evidence" value="ECO:0007669"/>
    <property type="project" value="UniProtKB-KW"/>
</dbReference>
<evidence type="ECO:0000256" key="1">
    <source>
        <dbReference type="ARBA" id="ARBA00022741"/>
    </source>
</evidence>
<dbReference type="InterPro" id="IPR035965">
    <property type="entry name" value="PAS-like_dom_sf"/>
</dbReference>